<proteinExistence type="predicted"/>
<dbReference type="EMBL" id="KZ679133">
    <property type="protein sequence ID" value="PTB75777.1"/>
    <property type="molecule type" value="Genomic_DNA"/>
</dbReference>
<accession>A0A2T4C2I0</accession>
<reference evidence="1 2" key="1">
    <citation type="submission" date="2016-07" db="EMBL/GenBank/DDBJ databases">
        <title>Multiple horizontal gene transfer events from other fungi enriched the ability of initially mycotrophic Trichoderma (Ascomycota) to feed on dead plant biomass.</title>
        <authorList>
            <consortium name="DOE Joint Genome Institute"/>
            <person name="Aerts A."/>
            <person name="Atanasova L."/>
            <person name="Chenthamara K."/>
            <person name="Zhang J."/>
            <person name="Grujic M."/>
            <person name="Henrissat B."/>
            <person name="Kuo A."/>
            <person name="Salamov A."/>
            <person name="Lipzen A."/>
            <person name="Labutti K."/>
            <person name="Barry K."/>
            <person name="Miao Y."/>
            <person name="Rahimi M.J."/>
            <person name="Shen Q."/>
            <person name="Grigoriev I.V."/>
            <person name="Kubicek C.P."/>
            <person name="Druzhinina I.S."/>
        </authorList>
    </citation>
    <scope>NUCLEOTIDE SEQUENCE [LARGE SCALE GENOMIC DNA]</scope>
    <source>
        <strain evidence="1 2">ATCC 18648</strain>
    </source>
</reference>
<dbReference type="AlphaFoldDB" id="A0A2T4C2I0"/>
<dbReference type="OrthoDB" id="10670548at2759"/>
<name>A0A2T4C2I0_TRILO</name>
<keyword evidence="2" id="KW-1185">Reference proteome</keyword>
<protein>
    <submittedName>
        <fullName evidence="1">Uncharacterized protein</fullName>
    </submittedName>
</protein>
<dbReference type="Proteomes" id="UP000240760">
    <property type="component" value="Unassembled WGS sequence"/>
</dbReference>
<evidence type="ECO:0000313" key="2">
    <source>
        <dbReference type="Proteomes" id="UP000240760"/>
    </source>
</evidence>
<evidence type="ECO:0000313" key="1">
    <source>
        <dbReference type="EMBL" id="PTB75777.1"/>
    </source>
</evidence>
<gene>
    <name evidence="1" type="ORF">M440DRAFT_329153</name>
</gene>
<organism evidence="1 2">
    <name type="scientific">Trichoderma longibrachiatum ATCC 18648</name>
    <dbReference type="NCBI Taxonomy" id="983965"/>
    <lineage>
        <taxon>Eukaryota</taxon>
        <taxon>Fungi</taxon>
        <taxon>Dikarya</taxon>
        <taxon>Ascomycota</taxon>
        <taxon>Pezizomycotina</taxon>
        <taxon>Sordariomycetes</taxon>
        <taxon>Hypocreomycetidae</taxon>
        <taxon>Hypocreales</taxon>
        <taxon>Hypocreaceae</taxon>
        <taxon>Trichoderma</taxon>
    </lineage>
</organism>
<sequence>MAGRLGGGRGPGQLCQHTHVSPTAGQPFSGCQHVGSIRVPRRISRVRLCGELIVLLLVASASRGDSTHARLRPRSEVAELDRTELASAMRPEPTQEDVGGSRQTRACRSAWHGWIQVSSILGPSLGAIGSSRCSSGRGRLAEDASGSPMRKNRRLFVTGIVLFAPVGVLRTQLYVSLVRAGLEAKSPGLRSSTTAATVTMTTMSMME</sequence>